<dbReference type="Proteomes" id="UP000075243">
    <property type="component" value="Chromosome 8"/>
</dbReference>
<accession>A0A151T6C3</accession>
<proteinExistence type="predicted"/>
<evidence type="ECO:0000313" key="1">
    <source>
        <dbReference type="EMBL" id="KYP62593.1"/>
    </source>
</evidence>
<keyword evidence="2" id="KW-1185">Reference proteome</keyword>
<sequence length="68" mass="7925">MFKIDKLSTIHYRGKFARICVEVNLGRKLLSEINFMGKILNLEYEGLHSIYFNCRNMVIGRVNMVSSL</sequence>
<dbReference type="Gramene" id="C.cajan_16646.t">
    <property type="protein sequence ID" value="C.cajan_16646.t.cds1"/>
    <property type="gene ID" value="C.cajan_16646"/>
</dbReference>
<organism evidence="1 2">
    <name type="scientific">Cajanus cajan</name>
    <name type="common">Pigeon pea</name>
    <name type="synonym">Cajanus indicus</name>
    <dbReference type="NCBI Taxonomy" id="3821"/>
    <lineage>
        <taxon>Eukaryota</taxon>
        <taxon>Viridiplantae</taxon>
        <taxon>Streptophyta</taxon>
        <taxon>Embryophyta</taxon>
        <taxon>Tracheophyta</taxon>
        <taxon>Spermatophyta</taxon>
        <taxon>Magnoliopsida</taxon>
        <taxon>eudicotyledons</taxon>
        <taxon>Gunneridae</taxon>
        <taxon>Pentapetalae</taxon>
        <taxon>rosids</taxon>
        <taxon>fabids</taxon>
        <taxon>Fabales</taxon>
        <taxon>Fabaceae</taxon>
        <taxon>Papilionoideae</taxon>
        <taxon>50 kb inversion clade</taxon>
        <taxon>NPAAA clade</taxon>
        <taxon>indigoferoid/millettioid clade</taxon>
        <taxon>Phaseoleae</taxon>
        <taxon>Cajanus</taxon>
    </lineage>
</organism>
<name>A0A151T6C3_CAJCA</name>
<protein>
    <submittedName>
        <fullName evidence="1">Uncharacterized protein</fullName>
    </submittedName>
</protein>
<dbReference type="AlphaFoldDB" id="A0A151T6C3"/>
<evidence type="ECO:0000313" key="2">
    <source>
        <dbReference type="Proteomes" id="UP000075243"/>
    </source>
</evidence>
<reference evidence="1 2" key="1">
    <citation type="journal article" date="2012" name="Nat. Biotechnol.">
        <title>Draft genome sequence of pigeonpea (Cajanus cajan), an orphan legume crop of resource-poor farmers.</title>
        <authorList>
            <person name="Varshney R.K."/>
            <person name="Chen W."/>
            <person name="Li Y."/>
            <person name="Bharti A.K."/>
            <person name="Saxena R.K."/>
            <person name="Schlueter J.A."/>
            <person name="Donoghue M.T."/>
            <person name="Azam S."/>
            <person name="Fan G."/>
            <person name="Whaley A.M."/>
            <person name="Farmer A.D."/>
            <person name="Sheridan J."/>
            <person name="Iwata A."/>
            <person name="Tuteja R."/>
            <person name="Penmetsa R.V."/>
            <person name="Wu W."/>
            <person name="Upadhyaya H.D."/>
            <person name="Yang S.P."/>
            <person name="Shah T."/>
            <person name="Saxena K.B."/>
            <person name="Michael T."/>
            <person name="McCombie W.R."/>
            <person name="Yang B."/>
            <person name="Zhang G."/>
            <person name="Yang H."/>
            <person name="Wang J."/>
            <person name="Spillane C."/>
            <person name="Cook D.R."/>
            <person name="May G.D."/>
            <person name="Xu X."/>
            <person name="Jackson S.A."/>
        </authorList>
    </citation>
    <scope>NUCLEOTIDE SEQUENCE [LARGE SCALE GENOMIC DNA]</scope>
    <source>
        <strain evidence="2">cv. Asha</strain>
    </source>
</reference>
<dbReference type="EMBL" id="CM003610">
    <property type="protein sequence ID" value="KYP62593.1"/>
    <property type="molecule type" value="Genomic_DNA"/>
</dbReference>
<gene>
    <name evidence="1" type="ORF">KK1_017134</name>
</gene>